<dbReference type="GO" id="GO:0006633">
    <property type="term" value="P:fatty acid biosynthetic process"/>
    <property type="evidence" value="ECO:0007669"/>
    <property type="project" value="UniProtKB-UniRule"/>
</dbReference>
<keyword evidence="8 9" id="KW-0012">Acyltransferase</keyword>
<evidence type="ECO:0000256" key="5">
    <source>
        <dbReference type="ARBA" id="ARBA00022832"/>
    </source>
</evidence>
<sequence>MGPAAAGRAAVLAGAGHWLPPRVLTNEELGDRLGTPATWLHSRTGIARRHVVQPGMATSDLAVEAGRLAMASAGTTEVDTVIVATTTPDRICPPTAPEVAARLGQPQTAAFDLNAACSGFLYALAVVGGMIAAGTARTALVIGAETLTSLIDPQDRATSAIFADGAGAVVLRAGTPGEPGTIGPVVLGSDGTGSDLIAVPAGGSRRPLPPAPDTGARCLTVSGPEVFRHAVTRMTSVTHQAISAAGWELDDVDRVVAHQANAHILAAVARKLGITPHRMATNIAQVGNTSAASIPLLLSQDAADGRIEPGDRLVLTAFGAGLTWAATTLVWPHLPEPAAPAP</sequence>
<comment type="catalytic activity">
    <reaction evidence="9">
        <text>malonyl-[ACP] + acetyl-CoA + H(+) = 3-oxobutanoyl-[ACP] + CO2 + CoA</text>
        <dbReference type="Rhea" id="RHEA:12080"/>
        <dbReference type="Rhea" id="RHEA-COMP:9623"/>
        <dbReference type="Rhea" id="RHEA-COMP:9625"/>
        <dbReference type="ChEBI" id="CHEBI:15378"/>
        <dbReference type="ChEBI" id="CHEBI:16526"/>
        <dbReference type="ChEBI" id="CHEBI:57287"/>
        <dbReference type="ChEBI" id="CHEBI:57288"/>
        <dbReference type="ChEBI" id="CHEBI:78449"/>
        <dbReference type="ChEBI" id="CHEBI:78450"/>
        <dbReference type="EC" id="2.3.1.180"/>
    </reaction>
</comment>
<comment type="pathway">
    <text evidence="9">Lipid metabolism; fatty acid biosynthesis.</text>
</comment>
<keyword evidence="6 9" id="KW-0443">Lipid metabolism</keyword>
<proteinExistence type="inferred from homology"/>
<dbReference type="EMBL" id="LFBV01000002">
    <property type="protein sequence ID" value="OKH95151.1"/>
    <property type="molecule type" value="Genomic_DNA"/>
</dbReference>
<dbReference type="AlphaFoldDB" id="A0A1Q4VBC0"/>
<protein>
    <recommendedName>
        <fullName evidence="9">Beta-ketoacyl-[acyl-carrier-protein] synthase III</fullName>
        <shortName evidence="9">Beta-ketoacyl-ACP synthase III</shortName>
        <shortName evidence="9">KAS III</shortName>
        <ecNumber evidence="9">2.3.1.180</ecNumber>
    </recommendedName>
    <alternativeName>
        <fullName evidence="9">3-oxoacyl-[acyl-carrier-protein] synthase 3</fullName>
    </alternativeName>
    <alternativeName>
        <fullName evidence="9">3-oxoacyl-[acyl-carrier-protein] synthase III</fullName>
    </alternativeName>
</protein>
<comment type="subunit">
    <text evidence="9">Homodimer.</text>
</comment>
<keyword evidence="13" id="KW-1185">Reference proteome</keyword>
<comment type="function">
    <text evidence="9">Catalyzes the condensation reaction of fatty acid synthesis by the addition to an acyl acceptor of two carbons from malonyl-ACP. Catalyzes the first condensation reaction which initiates fatty acid synthesis and may therefore play a role in governing the total rate of fatty acid production. Possesses both acetoacetyl-ACP synthase and acetyl transacylase activities. Its substrate specificity determines the biosynthesis of branched-chain and/or straight-chain of fatty acids.</text>
</comment>
<evidence type="ECO:0000259" key="10">
    <source>
        <dbReference type="Pfam" id="PF08541"/>
    </source>
</evidence>
<name>A0A1Q4VBC0_9ACTN</name>
<evidence type="ECO:0000313" key="12">
    <source>
        <dbReference type="EMBL" id="OKH95151.1"/>
    </source>
</evidence>
<dbReference type="GO" id="GO:0044550">
    <property type="term" value="P:secondary metabolite biosynthetic process"/>
    <property type="evidence" value="ECO:0007669"/>
    <property type="project" value="TreeGrafter"/>
</dbReference>
<comment type="subcellular location">
    <subcellularLocation>
        <location evidence="9">Cytoplasm</location>
    </subcellularLocation>
</comment>
<keyword evidence="5 9" id="KW-0276">Fatty acid metabolism</keyword>
<keyword evidence="7 9" id="KW-0275">Fatty acid biosynthesis</keyword>
<evidence type="ECO:0000313" key="13">
    <source>
        <dbReference type="Proteomes" id="UP000186455"/>
    </source>
</evidence>
<accession>A0A1Q4VBC0</accession>
<keyword evidence="4 9" id="KW-0808">Transferase</keyword>
<keyword evidence="9" id="KW-0511">Multifunctional enzyme</keyword>
<feature type="active site" evidence="9">
    <location>
        <position position="258"/>
    </location>
</feature>
<dbReference type="InterPro" id="IPR016039">
    <property type="entry name" value="Thiolase-like"/>
</dbReference>
<evidence type="ECO:0000256" key="4">
    <source>
        <dbReference type="ARBA" id="ARBA00022679"/>
    </source>
</evidence>
<dbReference type="PANTHER" id="PTHR34069">
    <property type="entry name" value="3-OXOACYL-[ACYL-CARRIER-PROTEIN] SYNTHASE 3"/>
    <property type="match status" value="1"/>
</dbReference>
<dbReference type="InterPro" id="IPR013751">
    <property type="entry name" value="ACP_syn_III_N"/>
</dbReference>
<dbReference type="NCBIfam" id="NF006829">
    <property type="entry name" value="PRK09352.1"/>
    <property type="match status" value="1"/>
</dbReference>
<feature type="active site" evidence="9">
    <location>
        <position position="117"/>
    </location>
</feature>
<evidence type="ECO:0000256" key="2">
    <source>
        <dbReference type="ARBA" id="ARBA00022490"/>
    </source>
</evidence>
<dbReference type="PANTHER" id="PTHR34069:SF2">
    <property type="entry name" value="BETA-KETOACYL-[ACYL-CARRIER-PROTEIN] SYNTHASE III"/>
    <property type="match status" value="1"/>
</dbReference>
<dbReference type="Gene3D" id="3.40.47.10">
    <property type="match status" value="1"/>
</dbReference>
<comment type="caution">
    <text evidence="12">The sequence shown here is derived from an EMBL/GenBank/DDBJ whole genome shotgun (WGS) entry which is preliminary data.</text>
</comment>
<dbReference type="InterPro" id="IPR013747">
    <property type="entry name" value="ACP_syn_III_C"/>
</dbReference>
<evidence type="ECO:0000256" key="8">
    <source>
        <dbReference type="ARBA" id="ARBA00023315"/>
    </source>
</evidence>
<dbReference type="GO" id="GO:0004315">
    <property type="term" value="F:3-oxoacyl-[acyl-carrier-protein] synthase activity"/>
    <property type="evidence" value="ECO:0007669"/>
    <property type="project" value="InterPro"/>
</dbReference>
<comment type="caution">
    <text evidence="9">Lacks conserved residue(s) required for the propagation of feature annotation.</text>
</comment>
<dbReference type="STRING" id="1048205.AB852_08655"/>
<evidence type="ECO:0000256" key="7">
    <source>
        <dbReference type="ARBA" id="ARBA00023160"/>
    </source>
</evidence>
<feature type="domain" description="Beta-ketoacyl-[acyl-carrier-protein] synthase III N-terminal" evidence="11">
    <location>
        <begin position="111"/>
        <end position="191"/>
    </location>
</feature>
<dbReference type="NCBIfam" id="TIGR00747">
    <property type="entry name" value="fabH"/>
    <property type="match status" value="1"/>
</dbReference>
<dbReference type="CDD" id="cd00830">
    <property type="entry name" value="KAS_III"/>
    <property type="match status" value="1"/>
</dbReference>
<keyword evidence="2 9" id="KW-0963">Cytoplasm</keyword>
<dbReference type="InterPro" id="IPR004655">
    <property type="entry name" value="FabH"/>
</dbReference>
<evidence type="ECO:0000256" key="1">
    <source>
        <dbReference type="ARBA" id="ARBA00008642"/>
    </source>
</evidence>
<evidence type="ECO:0000256" key="9">
    <source>
        <dbReference type="HAMAP-Rule" id="MF_01815"/>
    </source>
</evidence>
<dbReference type="Pfam" id="PF08541">
    <property type="entry name" value="ACP_syn_III_C"/>
    <property type="match status" value="1"/>
</dbReference>
<dbReference type="SUPFAM" id="SSF53901">
    <property type="entry name" value="Thiolase-like"/>
    <property type="match status" value="1"/>
</dbReference>
<comment type="similarity">
    <text evidence="1 9">Belongs to the thiolase-like superfamily. FabH family.</text>
</comment>
<feature type="domain" description="Beta-ketoacyl-[acyl-carrier-protein] synthase III C-terminal" evidence="10">
    <location>
        <begin position="243"/>
        <end position="331"/>
    </location>
</feature>
<gene>
    <name evidence="9" type="primary">fabH</name>
    <name evidence="12" type="ORF">AB852_08655</name>
</gene>
<dbReference type="HAMAP" id="MF_01815">
    <property type="entry name" value="FabH"/>
    <property type="match status" value="1"/>
</dbReference>
<keyword evidence="3 9" id="KW-0444">Lipid biosynthesis</keyword>
<comment type="domain">
    <text evidence="9">The last Arg residue of the ACP-binding site is essential for the weak association between ACP/AcpP and FabH.</text>
</comment>
<dbReference type="GO" id="GO:0033818">
    <property type="term" value="F:beta-ketoacyl-acyl-carrier-protein synthase III activity"/>
    <property type="evidence" value="ECO:0007669"/>
    <property type="project" value="UniProtKB-UniRule"/>
</dbReference>
<feature type="active site" evidence="9">
    <location>
        <position position="288"/>
    </location>
</feature>
<dbReference type="EC" id="2.3.1.180" evidence="9"/>
<evidence type="ECO:0000256" key="3">
    <source>
        <dbReference type="ARBA" id="ARBA00022516"/>
    </source>
</evidence>
<evidence type="ECO:0000259" key="11">
    <source>
        <dbReference type="Pfam" id="PF08545"/>
    </source>
</evidence>
<dbReference type="Proteomes" id="UP000186455">
    <property type="component" value="Unassembled WGS sequence"/>
</dbReference>
<dbReference type="UniPathway" id="UPA00094"/>
<dbReference type="Pfam" id="PF08545">
    <property type="entry name" value="ACP_syn_III"/>
    <property type="match status" value="1"/>
</dbReference>
<organism evidence="12 13">
    <name type="scientific">Streptomyces uncialis</name>
    <dbReference type="NCBI Taxonomy" id="1048205"/>
    <lineage>
        <taxon>Bacteria</taxon>
        <taxon>Bacillati</taxon>
        <taxon>Actinomycetota</taxon>
        <taxon>Actinomycetes</taxon>
        <taxon>Kitasatosporales</taxon>
        <taxon>Streptomycetaceae</taxon>
        <taxon>Streptomyces</taxon>
    </lineage>
</organism>
<evidence type="ECO:0000256" key="6">
    <source>
        <dbReference type="ARBA" id="ARBA00023098"/>
    </source>
</evidence>
<dbReference type="GO" id="GO:0005737">
    <property type="term" value="C:cytoplasm"/>
    <property type="evidence" value="ECO:0007669"/>
    <property type="project" value="UniProtKB-SubCell"/>
</dbReference>
<reference evidence="12 13" key="1">
    <citation type="submission" date="2015-06" db="EMBL/GenBank/DDBJ databases">
        <title>Cloning and characterization of the uncialamcin biosynthetic gene cluster.</title>
        <authorList>
            <person name="Yan X."/>
            <person name="Huang T."/>
            <person name="Ge H."/>
            <person name="Shen B."/>
        </authorList>
    </citation>
    <scope>NUCLEOTIDE SEQUENCE [LARGE SCALE GENOMIC DNA]</scope>
    <source>
        <strain evidence="12 13">DCA2648</strain>
    </source>
</reference>